<comment type="caution">
    <text evidence="7">The sequence shown here is derived from an EMBL/GenBank/DDBJ whole genome shotgun (WGS) entry which is preliminary data.</text>
</comment>
<dbReference type="SUPFAM" id="SSF52402">
    <property type="entry name" value="Adenine nucleotide alpha hydrolases-like"/>
    <property type="match status" value="1"/>
</dbReference>
<dbReference type="PANTHER" id="PTHR43284:SF1">
    <property type="entry name" value="ASPARAGINE SYNTHETASE"/>
    <property type="match status" value="1"/>
</dbReference>
<evidence type="ECO:0000313" key="7">
    <source>
        <dbReference type="EMBL" id="MDQ0414415.1"/>
    </source>
</evidence>
<dbReference type="Gene3D" id="3.40.50.620">
    <property type="entry name" value="HUPs"/>
    <property type="match status" value="1"/>
</dbReference>
<dbReference type="EMBL" id="JAUSUN010000015">
    <property type="protein sequence ID" value="MDQ0414415.1"/>
    <property type="molecule type" value="Genomic_DNA"/>
</dbReference>
<evidence type="ECO:0000256" key="3">
    <source>
        <dbReference type="ARBA" id="ARBA00012737"/>
    </source>
</evidence>
<dbReference type="EC" id="6.3.5.4" evidence="3"/>
<dbReference type="PANTHER" id="PTHR43284">
    <property type="entry name" value="ASPARAGINE SYNTHETASE (GLUTAMINE-HYDROLYZING)"/>
    <property type="match status" value="1"/>
</dbReference>
<dbReference type="InterPro" id="IPR014729">
    <property type="entry name" value="Rossmann-like_a/b/a_fold"/>
</dbReference>
<protein>
    <recommendedName>
        <fullName evidence="3">asparagine synthase (glutamine-hydrolyzing)</fullName>
        <ecNumber evidence="3">6.3.5.4</ecNumber>
    </recommendedName>
</protein>
<dbReference type="InterPro" id="IPR029055">
    <property type="entry name" value="Ntn_hydrolases_N"/>
</dbReference>
<dbReference type="Pfam" id="PF00733">
    <property type="entry name" value="Asn_synthase"/>
    <property type="match status" value="1"/>
</dbReference>
<evidence type="ECO:0000256" key="5">
    <source>
        <dbReference type="ARBA" id="ARBA00048741"/>
    </source>
</evidence>
<feature type="domain" description="Glutamine amidotransferase type-2" evidence="6">
    <location>
        <begin position="2"/>
        <end position="217"/>
    </location>
</feature>
<name>A0ABU0FXG5_9BACI</name>
<dbReference type="Pfam" id="PF13537">
    <property type="entry name" value="GATase_7"/>
    <property type="match status" value="1"/>
</dbReference>
<comment type="catalytic activity">
    <reaction evidence="5">
        <text>L-aspartate + L-glutamine + ATP + H2O = L-asparagine + L-glutamate + AMP + diphosphate + H(+)</text>
        <dbReference type="Rhea" id="RHEA:12228"/>
        <dbReference type="ChEBI" id="CHEBI:15377"/>
        <dbReference type="ChEBI" id="CHEBI:15378"/>
        <dbReference type="ChEBI" id="CHEBI:29985"/>
        <dbReference type="ChEBI" id="CHEBI:29991"/>
        <dbReference type="ChEBI" id="CHEBI:30616"/>
        <dbReference type="ChEBI" id="CHEBI:33019"/>
        <dbReference type="ChEBI" id="CHEBI:58048"/>
        <dbReference type="ChEBI" id="CHEBI:58359"/>
        <dbReference type="ChEBI" id="CHEBI:456215"/>
        <dbReference type="EC" id="6.3.5.4"/>
    </reaction>
</comment>
<dbReference type="CDD" id="cd00712">
    <property type="entry name" value="AsnB"/>
    <property type="match status" value="1"/>
</dbReference>
<evidence type="ECO:0000256" key="1">
    <source>
        <dbReference type="ARBA" id="ARBA00005187"/>
    </source>
</evidence>
<keyword evidence="8" id="KW-1185">Reference proteome</keyword>
<dbReference type="Gene3D" id="3.60.20.10">
    <property type="entry name" value="Glutamine Phosphoribosylpyrophosphate, subunit 1, domain 1"/>
    <property type="match status" value="1"/>
</dbReference>
<keyword evidence="4" id="KW-0061">Asparagine biosynthesis</keyword>
<dbReference type="SUPFAM" id="SSF56235">
    <property type="entry name" value="N-terminal nucleophile aminohydrolases (Ntn hydrolases)"/>
    <property type="match status" value="1"/>
</dbReference>
<sequence>MSAIAGIIQLRKEMVPFELGRNIMKALEKFPADDIQVWHKHNAFIGNHAQWITPESVGEQQPFYDSERQCVITADAIIDNREELFAKLQVERSKQKHMPDSQLLLLAYYKWGEESPKHLVGDFAYMIWDERNQKLFGARDFSGSRTLYFYRDEERFAFCTTIMPLFTLPRVKKELNEQWMAEFLAIYGTVDAIDTSITVYKAINQLPPSHSISIKKNKISMTRYCHLEPEKKLHFKTNEEYLEAFRDVFQSAVSSRLRTHRKVGSHLSGGLDSGSVVSFAVKHLKAEGKQLHTFSYVPTDDFVMDFVPDNRIADERPFIQSTVNYVGNITDHYLDFKGKSPFTDIDAVLDTMEMPYKFFENSIWLKGIFEKAREEEVGVLLNGGRGNLTVSWGSALDHYAALLSRLQIIRYARELKKYSKRVGVKQYELFLYT</sequence>
<dbReference type="InterPro" id="IPR051786">
    <property type="entry name" value="ASN_synthetase/amidase"/>
</dbReference>
<comment type="similarity">
    <text evidence="2">Belongs to the asparagine synthetase family.</text>
</comment>
<evidence type="ECO:0000259" key="6">
    <source>
        <dbReference type="PROSITE" id="PS51278"/>
    </source>
</evidence>
<reference evidence="7 8" key="1">
    <citation type="submission" date="2023-07" db="EMBL/GenBank/DDBJ databases">
        <title>Genomic Encyclopedia of Type Strains, Phase IV (KMG-IV): sequencing the most valuable type-strain genomes for metagenomic binning, comparative biology and taxonomic classification.</title>
        <authorList>
            <person name="Goeker M."/>
        </authorList>
    </citation>
    <scope>NUCLEOTIDE SEQUENCE [LARGE SCALE GENOMIC DNA]</scope>
    <source>
        <strain evidence="7 8">DSM 19598</strain>
    </source>
</reference>
<keyword evidence="4" id="KW-0028">Amino-acid biosynthesis</keyword>
<gene>
    <name evidence="7" type="ORF">J2S25_002624</name>
</gene>
<evidence type="ECO:0000313" key="8">
    <source>
        <dbReference type="Proteomes" id="UP001242313"/>
    </source>
</evidence>
<dbReference type="PROSITE" id="PS51278">
    <property type="entry name" value="GATASE_TYPE_2"/>
    <property type="match status" value="1"/>
</dbReference>
<dbReference type="InterPro" id="IPR001962">
    <property type="entry name" value="Asn_synthase"/>
</dbReference>
<dbReference type="InterPro" id="IPR033738">
    <property type="entry name" value="AsnB_N"/>
</dbReference>
<evidence type="ECO:0000256" key="2">
    <source>
        <dbReference type="ARBA" id="ARBA00005752"/>
    </source>
</evidence>
<dbReference type="Proteomes" id="UP001242313">
    <property type="component" value="Unassembled WGS sequence"/>
</dbReference>
<comment type="pathway">
    <text evidence="1">Amino-acid biosynthesis; L-asparagine biosynthesis; L-asparagine from L-aspartate (L-Gln route): step 1/1.</text>
</comment>
<organism evidence="7 8">
    <name type="scientific">Mesobacillus stamsii</name>
    <dbReference type="NCBI Taxonomy" id="225347"/>
    <lineage>
        <taxon>Bacteria</taxon>
        <taxon>Bacillati</taxon>
        <taxon>Bacillota</taxon>
        <taxon>Bacilli</taxon>
        <taxon>Bacillales</taxon>
        <taxon>Bacillaceae</taxon>
        <taxon>Mesobacillus</taxon>
    </lineage>
</organism>
<dbReference type="InterPro" id="IPR017932">
    <property type="entry name" value="GATase_2_dom"/>
</dbReference>
<evidence type="ECO:0000256" key="4">
    <source>
        <dbReference type="ARBA" id="ARBA00022888"/>
    </source>
</evidence>
<accession>A0ABU0FXG5</accession>
<proteinExistence type="inferred from homology"/>